<dbReference type="GO" id="GO:0008237">
    <property type="term" value="F:metallopeptidase activity"/>
    <property type="evidence" value="ECO:0007669"/>
    <property type="project" value="InterPro"/>
</dbReference>
<evidence type="ECO:0000313" key="1">
    <source>
        <dbReference type="EMBL" id="CAJ0587994.1"/>
    </source>
</evidence>
<dbReference type="EMBL" id="CATQJA010002786">
    <property type="protein sequence ID" value="CAJ0587994.1"/>
    <property type="molecule type" value="Genomic_DNA"/>
</dbReference>
<sequence>IQIDNSHFLIHVIRELPEYPIEVIKDYLLYRYVEQLQDYVSIHADTNNSTPVREKRCMQATWNEFWPLKLRADHRIVDRIIPELWSDVEATLLQVLRDKVTTSTMLPDEERAVIMRKLDKLKVYDIYPREFLQPHHPMIDKVYHRHVAANFTSDNPMTNIGKLMNVKAKAQFEPVYKLYKRPKRARLLWADFDADRGSMALLGSCHAAASQLHARAVGPSGVHFFARVGAPRRSAQLALRCWQVLRPVHEWTKSFAERLEGIVDCHRAAYIELRGDGNESSLDMARLARDEVFADLFGMELALEGFRRHVNQTIPIPYSSESIDALMYTALGTTMYFCEGEEKTLAVEGFVSRPNLQNNLNEEHPAGVVRLKLLETLSSFKSSFKCSPKSAAKTCAILF</sequence>
<dbReference type="InterPro" id="IPR024079">
    <property type="entry name" value="MetalloPept_cat_dom_sf"/>
</dbReference>
<dbReference type="InterPro" id="IPR042089">
    <property type="entry name" value="Peptidase_M13_dom_2"/>
</dbReference>
<reference evidence="1" key="1">
    <citation type="submission" date="2023-06" db="EMBL/GenBank/DDBJ databases">
        <authorList>
            <person name="Delattre M."/>
        </authorList>
    </citation>
    <scope>NUCLEOTIDE SEQUENCE</scope>
    <source>
        <strain evidence="1">AF72</strain>
    </source>
</reference>
<organism evidence="1 2">
    <name type="scientific">Mesorhabditis spiculigera</name>
    <dbReference type="NCBI Taxonomy" id="96644"/>
    <lineage>
        <taxon>Eukaryota</taxon>
        <taxon>Metazoa</taxon>
        <taxon>Ecdysozoa</taxon>
        <taxon>Nematoda</taxon>
        <taxon>Chromadorea</taxon>
        <taxon>Rhabditida</taxon>
        <taxon>Rhabditina</taxon>
        <taxon>Rhabditomorpha</taxon>
        <taxon>Rhabditoidea</taxon>
        <taxon>Rhabditidae</taxon>
        <taxon>Mesorhabditinae</taxon>
        <taxon>Mesorhabditis</taxon>
    </lineage>
</organism>
<dbReference type="Gene3D" id="1.10.1380.10">
    <property type="entry name" value="Neutral endopeptidase , domain2"/>
    <property type="match status" value="1"/>
</dbReference>
<protein>
    <submittedName>
        <fullName evidence="1">Uncharacterized protein</fullName>
    </submittedName>
</protein>
<name>A0AA36GD86_9BILA</name>
<dbReference type="Gene3D" id="3.40.390.10">
    <property type="entry name" value="Collagenase (Catalytic Domain)"/>
    <property type="match status" value="1"/>
</dbReference>
<accession>A0AA36GD86</accession>
<dbReference type="SUPFAM" id="SSF55486">
    <property type="entry name" value="Metalloproteases ('zincins'), catalytic domain"/>
    <property type="match status" value="1"/>
</dbReference>
<dbReference type="AlphaFoldDB" id="A0AA36GD86"/>
<dbReference type="Proteomes" id="UP001177023">
    <property type="component" value="Unassembled WGS sequence"/>
</dbReference>
<feature type="non-terminal residue" evidence="1">
    <location>
        <position position="399"/>
    </location>
</feature>
<gene>
    <name evidence="1" type="ORF">MSPICULIGERA_LOCUS25947</name>
</gene>
<proteinExistence type="predicted"/>
<keyword evidence="2" id="KW-1185">Reference proteome</keyword>
<comment type="caution">
    <text evidence="1">The sequence shown here is derived from an EMBL/GenBank/DDBJ whole genome shotgun (WGS) entry which is preliminary data.</text>
</comment>
<evidence type="ECO:0000313" key="2">
    <source>
        <dbReference type="Proteomes" id="UP001177023"/>
    </source>
</evidence>
<feature type="non-terminal residue" evidence="1">
    <location>
        <position position="1"/>
    </location>
</feature>